<evidence type="ECO:0000313" key="2">
    <source>
        <dbReference type="EMBL" id="QNE89359.1"/>
    </source>
</evidence>
<sequence length="169" mass="19055">MTTNPRWLNGQEQDFWRTYLAAMRKVDRGMDETLLLGSEISASEFAVLVTLSEADDRCLRLRELCAELDWDRSRTSHQVTRMERRGIVEKSKAKGDGRGIVVRLTDTGFERLKNAAPNHVESVRRLVFDHLDPADLPVFKKFFDGILAVDNVPGVPGFPGDDLLPASRA</sequence>
<organism evidence="2 3">
    <name type="scientific">Corynebacterium incognita</name>
    <dbReference type="NCBI Taxonomy" id="2754725"/>
    <lineage>
        <taxon>Bacteria</taxon>
        <taxon>Bacillati</taxon>
        <taxon>Actinomycetota</taxon>
        <taxon>Actinomycetes</taxon>
        <taxon>Mycobacteriales</taxon>
        <taxon>Corynebacteriaceae</taxon>
        <taxon>Corynebacterium</taxon>
    </lineage>
</organism>
<evidence type="ECO:0000313" key="3">
    <source>
        <dbReference type="Proteomes" id="UP000515743"/>
    </source>
</evidence>
<dbReference type="PANTHER" id="PTHR33164">
    <property type="entry name" value="TRANSCRIPTIONAL REGULATOR, MARR FAMILY"/>
    <property type="match status" value="1"/>
</dbReference>
<dbReference type="PROSITE" id="PS50995">
    <property type="entry name" value="HTH_MARR_2"/>
    <property type="match status" value="1"/>
</dbReference>
<dbReference type="Pfam" id="PF12802">
    <property type="entry name" value="MarR_2"/>
    <property type="match status" value="1"/>
</dbReference>
<proteinExistence type="predicted"/>
<dbReference type="InterPro" id="IPR039422">
    <property type="entry name" value="MarR/SlyA-like"/>
</dbReference>
<protein>
    <submittedName>
        <fullName evidence="2">Winged helix-turn-helix transcriptional regulator</fullName>
    </submittedName>
</protein>
<dbReference type="KEGG" id="cik:H0194_10030"/>
<reference evidence="2 3" key="1">
    <citation type="submission" date="2020-07" db="EMBL/GenBank/DDBJ databases">
        <title>Complete genome and description of Corynebacterium incognita strain Marseille-Q3630 sp. nov.</title>
        <authorList>
            <person name="Boxberger M."/>
        </authorList>
    </citation>
    <scope>NUCLEOTIDE SEQUENCE [LARGE SCALE GENOMIC DNA]</scope>
    <source>
        <strain evidence="2 3">Marseille-Q3630</strain>
    </source>
</reference>
<dbReference type="Proteomes" id="UP000515743">
    <property type="component" value="Chromosome"/>
</dbReference>
<dbReference type="InterPro" id="IPR036388">
    <property type="entry name" value="WH-like_DNA-bd_sf"/>
</dbReference>
<accession>A0A7G7CP43</accession>
<dbReference type="PANTHER" id="PTHR33164:SF99">
    <property type="entry name" value="MARR FAMILY REGULATORY PROTEIN"/>
    <property type="match status" value="1"/>
</dbReference>
<dbReference type="InterPro" id="IPR036390">
    <property type="entry name" value="WH_DNA-bd_sf"/>
</dbReference>
<dbReference type="GO" id="GO:0006950">
    <property type="term" value="P:response to stress"/>
    <property type="evidence" value="ECO:0007669"/>
    <property type="project" value="TreeGrafter"/>
</dbReference>
<dbReference type="AlphaFoldDB" id="A0A7G7CP43"/>
<dbReference type="SUPFAM" id="SSF46785">
    <property type="entry name" value="Winged helix' DNA-binding domain"/>
    <property type="match status" value="1"/>
</dbReference>
<dbReference type="EMBL" id="CP059404">
    <property type="protein sequence ID" value="QNE89359.1"/>
    <property type="molecule type" value="Genomic_DNA"/>
</dbReference>
<dbReference type="SMART" id="SM00347">
    <property type="entry name" value="HTH_MARR"/>
    <property type="match status" value="1"/>
</dbReference>
<dbReference type="GO" id="GO:0003700">
    <property type="term" value="F:DNA-binding transcription factor activity"/>
    <property type="evidence" value="ECO:0007669"/>
    <property type="project" value="InterPro"/>
</dbReference>
<dbReference type="InterPro" id="IPR000835">
    <property type="entry name" value="HTH_MarR-typ"/>
</dbReference>
<dbReference type="Gene3D" id="1.10.10.10">
    <property type="entry name" value="Winged helix-like DNA-binding domain superfamily/Winged helix DNA-binding domain"/>
    <property type="match status" value="1"/>
</dbReference>
<feature type="domain" description="HTH marR-type" evidence="1">
    <location>
        <begin position="12"/>
        <end position="148"/>
    </location>
</feature>
<dbReference type="RefSeq" id="WP_185175734.1">
    <property type="nucleotide sequence ID" value="NZ_CP059404.1"/>
</dbReference>
<gene>
    <name evidence="2" type="ORF">H0194_10030</name>
</gene>
<name>A0A7G7CP43_9CORY</name>
<evidence type="ECO:0000259" key="1">
    <source>
        <dbReference type="PROSITE" id="PS50995"/>
    </source>
</evidence>
<keyword evidence="3" id="KW-1185">Reference proteome</keyword>